<evidence type="ECO:0000313" key="2">
    <source>
        <dbReference type="Proteomes" id="UP001152795"/>
    </source>
</evidence>
<accession>A0A7D9DKR6</accession>
<gene>
    <name evidence="1" type="ORF">PACLA_8A002506</name>
</gene>
<feature type="non-terminal residue" evidence="1">
    <location>
        <position position="1"/>
    </location>
</feature>
<dbReference type="AlphaFoldDB" id="A0A7D9DKR6"/>
<dbReference type="EMBL" id="CACRXK020001197">
    <property type="protein sequence ID" value="CAB3987575.1"/>
    <property type="molecule type" value="Genomic_DNA"/>
</dbReference>
<comment type="caution">
    <text evidence="1">The sequence shown here is derived from an EMBL/GenBank/DDBJ whole genome shotgun (WGS) entry which is preliminary data.</text>
</comment>
<protein>
    <submittedName>
        <fullName evidence="1">Uncharacterized protein</fullName>
    </submittedName>
</protein>
<proteinExistence type="predicted"/>
<reference evidence="1" key="1">
    <citation type="submission" date="2020-04" db="EMBL/GenBank/DDBJ databases">
        <authorList>
            <person name="Alioto T."/>
            <person name="Alioto T."/>
            <person name="Gomez Garrido J."/>
        </authorList>
    </citation>
    <scope>NUCLEOTIDE SEQUENCE</scope>
    <source>
        <strain evidence="1">A484AB</strain>
    </source>
</reference>
<evidence type="ECO:0000313" key="1">
    <source>
        <dbReference type="EMBL" id="CAB3987575.1"/>
    </source>
</evidence>
<organism evidence="1 2">
    <name type="scientific">Paramuricea clavata</name>
    <name type="common">Red gorgonian</name>
    <name type="synonym">Violescent sea-whip</name>
    <dbReference type="NCBI Taxonomy" id="317549"/>
    <lineage>
        <taxon>Eukaryota</taxon>
        <taxon>Metazoa</taxon>
        <taxon>Cnidaria</taxon>
        <taxon>Anthozoa</taxon>
        <taxon>Octocorallia</taxon>
        <taxon>Malacalcyonacea</taxon>
        <taxon>Plexauridae</taxon>
        <taxon>Paramuricea</taxon>
    </lineage>
</organism>
<dbReference type="Proteomes" id="UP001152795">
    <property type="component" value="Unassembled WGS sequence"/>
</dbReference>
<name>A0A7D9DKR6_PARCT</name>
<sequence length="241" mass="27230">MSIVMFYTLQLLFPAIPTTSQPLRSTGKSLRVPLTNVKLVMSSCYLLQKAFLAAVLISTSNDISVNPGPVSNDFPRFCGLKIAHLDVQSLIELKSSTTNLITVITKLDRYLTQCVGRDGRNTKDNAVVDVPDFKSYVINREIQGVDVAVNFPRNERYSAKYDRHLSHRWCSAREDLDARANSDHRIDRLYCSDTFDTRITTYNTFDILKISCVVYYSSRPSDKIQNQRATWGVVIIYGEGG</sequence>
<keyword evidence="2" id="KW-1185">Reference proteome</keyword>